<dbReference type="InterPro" id="IPR019614">
    <property type="entry name" value="SAM-dep_methyl-trfase"/>
</dbReference>
<keyword evidence="1" id="KW-0489">Methyltransferase</keyword>
<dbReference type="Gene3D" id="3.30.750.80">
    <property type="entry name" value="RNA methyltransferase domain (HRMD) like"/>
    <property type="match status" value="1"/>
</dbReference>
<dbReference type="Gene3D" id="3.40.50.150">
    <property type="entry name" value="Vaccinia Virus protein VP39"/>
    <property type="match status" value="1"/>
</dbReference>
<keyword evidence="3" id="KW-0949">S-adenosyl-L-methionine</keyword>
<dbReference type="EMBL" id="JAATLK010000001">
    <property type="protein sequence ID" value="NIZ46425.1"/>
    <property type="molecule type" value="Genomic_DNA"/>
</dbReference>
<dbReference type="PANTHER" id="PTHR43042">
    <property type="entry name" value="SAM-DEPENDENT METHYLTRANSFERASE"/>
    <property type="match status" value="1"/>
</dbReference>
<evidence type="ECO:0000256" key="3">
    <source>
        <dbReference type="ARBA" id="ARBA00022691"/>
    </source>
</evidence>
<sequence>MNKVKQLEQEDYYLKSFMRSLKKRLAHRREWAIEESTSSYRIFDRENNIPLTIDYINEKYAVIVAFLDTSHRDWQKDRYLDVVQKALSLSSDRIFYKERVKGERAQYSKSEEMVSVTVETQEHELFYLLNLTDYLDIGLFMDHRPLRGELKDLSYGKRVLNLFSYTGSFGVVTAVGGASEVVNVDLSQRYLDWAKHNFHRNGLLGEQFRFIRADALSWMEEAIVKYSHYFDIIICDPPAFSNSRQMDKPLDIQRGYITLIEKSAKLLKRVGGILYFSSPLKSLHMDTRQFPSLEIKEITTFTVPYDFRKSNPHRCWQIRWRKHVRESNGHSNNRNTGRFYASGSKRGSR</sequence>
<reference evidence="6" key="1">
    <citation type="submission" date="2020-03" db="EMBL/GenBank/DDBJ databases">
        <title>Spirochaetal bacteria isolated from arthropods constitute a novel genus Entomospira genus novum within the order Spirochaetales.</title>
        <authorList>
            <person name="Grana-Miraglia L."/>
            <person name="Sikutova S."/>
            <person name="Fingerle V."/>
            <person name="Sing A."/>
            <person name="Castillo-Ramirez S."/>
            <person name="Margos G."/>
            <person name="Rudolf I."/>
        </authorList>
    </citation>
    <scope>NUCLEOTIDE SEQUENCE</scope>
    <source>
        <strain evidence="6">BR208</strain>
    </source>
</reference>
<feature type="domain" description="S-adenosylmethionine-dependent methyltransferase" evidence="5">
    <location>
        <begin position="108"/>
        <end position="243"/>
    </location>
</feature>
<evidence type="ECO:0000256" key="1">
    <source>
        <dbReference type="ARBA" id="ARBA00022603"/>
    </source>
</evidence>
<comment type="caution">
    <text evidence="6">The sequence shown here is derived from an EMBL/GenBank/DDBJ whole genome shotgun (WGS) entry which is preliminary data.</text>
</comment>
<dbReference type="Pfam" id="PF10672">
    <property type="entry name" value="Methyltrans_SAM"/>
    <property type="match status" value="1"/>
</dbReference>
<evidence type="ECO:0000259" key="5">
    <source>
        <dbReference type="Pfam" id="PF10672"/>
    </source>
</evidence>
<accession>A0A968KSD2</accession>
<dbReference type="PANTHER" id="PTHR43042:SF3">
    <property type="entry name" value="RIBOSOMAL RNA LARGE SUBUNIT METHYLTRANSFERASE YWBD-RELATED"/>
    <property type="match status" value="1"/>
</dbReference>
<evidence type="ECO:0000313" key="6">
    <source>
        <dbReference type="EMBL" id="NIZ46425.1"/>
    </source>
</evidence>
<protein>
    <submittedName>
        <fullName evidence="6">rRNA (Guanine-N2)-methyltransferase</fullName>
    </submittedName>
</protein>
<dbReference type="CDD" id="cd02440">
    <property type="entry name" value="AdoMet_MTases"/>
    <property type="match status" value="1"/>
</dbReference>
<name>A0A968KSD2_9SPIO</name>
<proteinExistence type="predicted"/>
<dbReference type="Proteomes" id="UP000752013">
    <property type="component" value="Unassembled WGS sequence"/>
</dbReference>
<keyword evidence="7" id="KW-1185">Reference proteome</keyword>
<dbReference type="InterPro" id="IPR029063">
    <property type="entry name" value="SAM-dependent_MTases_sf"/>
</dbReference>
<dbReference type="GO" id="GO:0032259">
    <property type="term" value="P:methylation"/>
    <property type="evidence" value="ECO:0007669"/>
    <property type="project" value="UniProtKB-KW"/>
</dbReference>
<dbReference type="GO" id="GO:0008168">
    <property type="term" value="F:methyltransferase activity"/>
    <property type="evidence" value="ECO:0007669"/>
    <property type="project" value="UniProtKB-KW"/>
</dbReference>
<evidence type="ECO:0000256" key="2">
    <source>
        <dbReference type="ARBA" id="ARBA00022679"/>
    </source>
</evidence>
<gene>
    <name evidence="6" type="ORF">HCT46_00585</name>
</gene>
<dbReference type="RefSeq" id="WP_167702892.1">
    <property type="nucleotide sequence ID" value="NZ_CP118168.1"/>
</dbReference>
<dbReference type="SUPFAM" id="SSF53335">
    <property type="entry name" value="S-adenosyl-L-methionine-dependent methyltransferases"/>
    <property type="match status" value="1"/>
</dbReference>
<evidence type="ECO:0000256" key="4">
    <source>
        <dbReference type="SAM" id="MobiDB-lite"/>
    </source>
</evidence>
<keyword evidence="2" id="KW-0808">Transferase</keyword>
<organism evidence="6 7">
    <name type="scientific">Entomospira nematocerorum</name>
    <dbReference type="NCBI Taxonomy" id="2719987"/>
    <lineage>
        <taxon>Bacteria</taxon>
        <taxon>Pseudomonadati</taxon>
        <taxon>Spirochaetota</taxon>
        <taxon>Spirochaetia</taxon>
        <taxon>Spirochaetales</taxon>
        <taxon>Spirochaetaceae</taxon>
        <taxon>Entomospira</taxon>
    </lineage>
</organism>
<feature type="region of interest" description="Disordered" evidence="4">
    <location>
        <begin position="327"/>
        <end position="349"/>
    </location>
</feature>
<evidence type="ECO:0000313" key="7">
    <source>
        <dbReference type="Proteomes" id="UP000752013"/>
    </source>
</evidence>
<dbReference type="AlphaFoldDB" id="A0A968KSD2"/>